<name>A0A0W8FU09_9ZZZZ</name>
<evidence type="ECO:0000313" key="1">
    <source>
        <dbReference type="EMBL" id="KUG24289.1"/>
    </source>
</evidence>
<accession>A0A0W8FU09</accession>
<protein>
    <submittedName>
        <fullName evidence="1">Uncharacterized protein</fullName>
    </submittedName>
</protein>
<reference evidence="1" key="1">
    <citation type="journal article" date="2015" name="Proc. Natl. Acad. Sci. U.S.A.">
        <title>Networks of energetic and metabolic interactions define dynamics in microbial communities.</title>
        <authorList>
            <person name="Embree M."/>
            <person name="Liu J.K."/>
            <person name="Al-Bassam M.M."/>
            <person name="Zengler K."/>
        </authorList>
    </citation>
    <scope>NUCLEOTIDE SEQUENCE</scope>
</reference>
<proteinExistence type="predicted"/>
<comment type="caution">
    <text evidence="1">The sequence shown here is derived from an EMBL/GenBank/DDBJ whole genome shotgun (WGS) entry which is preliminary data.</text>
</comment>
<dbReference type="EMBL" id="LNQE01000852">
    <property type="protein sequence ID" value="KUG24289.1"/>
    <property type="molecule type" value="Genomic_DNA"/>
</dbReference>
<organism evidence="1">
    <name type="scientific">hydrocarbon metagenome</name>
    <dbReference type="NCBI Taxonomy" id="938273"/>
    <lineage>
        <taxon>unclassified sequences</taxon>
        <taxon>metagenomes</taxon>
        <taxon>ecological metagenomes</taxon>
    </lineage>
</organism>
<gene>
    <name evidence="1" type="ORF">ASZ90_005886</name>
</gene>
<dbReference type="AlphaFoldDB" id="A0A0W8FU09"/>
<sequence length="72" mass="8318">MPTSSGLKNFKERAIDAFAGVGFQLGCSAYFELYKELACSTKWMMGTFERLYKSEKNPEIKKLFHKHINAFM</sequence>